<dbReference type="AlphaFoldDB" id="A0A7C3C0N7"/>
<dbReference type="InterPro" id="IPR010266">
    <property type="entry name" value="NnrS"/>
</dbReference>
<feature type="transmembrane region" description="Helical" evidence="1">
    <location>
        <begin position="16"/>
        <end position="35"/>
    </location>
</feature>
<feature type="transmembrane region" description="Helical" evidence="1">
    <location>
        <begin position="87"/>
        <end position="104"/>
    </location>
</feature>
<keyword evidence="1" id="KW-0472">Membrane</keyword>
<feature type="transmembrane region" description="Helical" evidence="1">
    <location>
        <begin position="110"/>
        <end position="131"/>
    </location>
</feature>
<reference evidence="2" key="1">
    <citation type="journal article" date="2020" name="mSystems">
        <title>Genome- and Community-Level Interaction Insights into Carbon Utilization and Element Cycling Functions of Hydrothermarchaeota in Hydrothermal Sediment.</title>
        <authorList>
            <person name="Zhou Z."/>
            <person name="Liu Y."/>
            <person name="Xu W."/>
            <person name="Pan J."/>
            <person name="Luo Z.H."/>
            <person name="Li M."/>
        </authorList>
    </citation>
    <scope>NUCLEOTIDE SEQUENCE [LARGE SCALE GENOMIC DNA]</scope>
    <source>
        <strain evidence="2">HyVt-507</strain>
    </source>
</reference>
<dbReference type="Proteomes" id="UP000886390">
    <property type="component" value="Unassembled WGS sequence"/>
</dbReference>
<protein>
    <submittedName>
        <fullName evidence="2">NnrS family protein</fullName>
    </submittedName>
</protein>
<feature type="transmembrane region" description="Helical" evidence="1">
    <location>
        <begin position="360"/>
        <end position="378"/>
    </location>
</feature>
<feature type="transmembrane region" description="Helical" evidence="1">
    <location>
        <begin position="330"/>
        <end position="348"/>
    </location>
</feature>
<dbReference type="EMBL" id="DRNH01000082">
    <property type="protein sequence ID" value="HFB53387.1"/>
    <property type="molecule type" value="Genomic_DNA"/>
</dbReference>
<name>A0A7C3C0N7_9BACT</name>
<sequence length="390" mass="44430">MNTKQNYFLSQPHQPFFILGIANAIIMMLIFALAYKGVLSLQFDATFFHVYSLIFLLFTNVFTGFLFTTFPRFNQTNVIEKPYYTRIFYANTLGIALFVAGALFNSYLLLFAMLLLLVSQIFIVVKLQKIFLTGRAPDKTDSFWILTAQYFGIAAHLLFIIAIAFNLSELMPTAINIAFYLYLIFLAFSVGQRMIPFFSHSWAEKSPNFIKIIFVLFIFKSIFASASFVVGEILIDIILASYMLKEFLRWDLHPLRSPSILWVLHLSLFWLPTAFALSAVSLTAELVFETSFYFLNIHLLAIGFLTTVLIGFGTRVTLGHAGMPPHADKFATGIFLFIQLVVVLRALFSINVAFGWGANFLFDISFTAWLLLFLLWGGRYGRVLIFGKRS</sequence>
<evidence type="ECO:0000313" key="2">
    <source>
        <dbReference type="EMBL" id="HFB53387.1"/>
    </source>
</evidence>
<feature type="transmembrane region" description="Helical" evidence="1">
    <location>
        <begin position="143"/>
        <end position="167"/>
    </location>
</feature>
<feature type="transmembrane region" description="Helical" evidence="1">
    <location>
        <begin position="47"/>
        <end position="67"/>
    </location>
</feature>
<comment type="caution">
    <text evidence="2">The sequence shown here is derived from an EMBL/GenBank/DDBJ whole genome shotgun (WGS) entry which is preliminary data.</text>
</comment>
<feature type="transmembrane region" description="Helical" evidence="1">
    <location>
        <begin position="212"/>
        <end position="240"/>
    </location>
</feature>
<proteinExistence type="predicted"/>
<gene>
    <name evidence="2" type="ORF">ENJ67_01525</name>
</gene>
<keyword evidence="1" id="KW-0812">Transmembrane</keyword>
<keyword evidence="1" id="KW-1133">Transmembrane helix</keyword>
<evidence type="ECO:0000256" key="1">
    <source>
        <dbReference type="SAM" id="Phobius"/>
    </source>
</evidence>
<feature type="transmembrane region" description="Helical" evidence="1">
    <location>
        <begin position="260"/>
        <end position="280"/>
    </location>
</feature>
<dbReference type="Pfam" id="PF05940">
    <property type="entry name" value="NnrS"/>
    <property type="match status" value="1"/>
</dbReference>
<feature type="transmembrane region" description="Helical" evidence="1">
    <location>
        <begin position="173"/>
        <end position="191"/>
    </location>
</feature>
<accession>A0A7C3C0N7</accession>
<feature type="transmembrane region" description="Helical" evidence="1">
    <location>
        <begin position="292"/>
        <end position="310"/>
    </location>
</feature>
<organism evidence="2">
    <name type="scientific">Sulfurimonas autotrophica</name>
    <dbReference type="NCBI Taxonomy" id="202747"/>
    <lineage>
        <taxon>Bacteria</taxon>
        <taxon>Pseudomonadati</taxon>
        <taxon>Campylobacterota</taxon>
        <taxon>Epsilonproteobacteria</taxon>
        <taxon>Campylobacterales</taxon>
        <taxon>Sulfurimonadaceae</taxon>
        <taxon>Sulfurimonas</taxon>
    </lineage>
</organism>